<accession>A0A1P8Q4V3</accession>
<dbReference type="EMBL" id="CP019323">
    <property type="protein sequence ID" value="APX72882.1"/>
    <property type="molecule type" value="Genomic_DNA"/>
</dbReference>
<keyword evidence="3" id="KW-1185">Reference proteome</keyword>
<dbReference type="InterPro" id="IPR005039">
    <property type="entry name" value="Ant_C"/>
</dbReference>
<name>A0A1P8Q4V3_9LACO</name>
<dbReference type="OrthoDB" id="9812611at2"/>
<dbReference type="Pfam" id="PF03374">
    <property type="entry name" value="ANT"/>
    <property type="match status" value="1"/>
</dbReference>
<dbReference type="Pfam" id="PF09669">
    <property type="entry name" value="Phage_pRha"/>
    <property type="match status" value="1"/>
</dbReference>
<dbReference type="STRING" id="1847728.BTM29_10105"/>
<evidence type="ECO:0000313" key="3">
    <source>
        <dbReference type="Proteomes" id="UP000187499"/>
    </source>
</evidence>
<dbReference type="AlphaFoldDB" id="A0A1P8Q4V3"/>
<dbReference type="InterPro" id="IPR014054">
    <property type="entry name" value="Phage_regulatory_Rha"/>
</dbReference>
<dbReference type="GO" id="GO:0003677">
    <property type="term" value="F:DNA binding"/>
    <property type="evidence" value="ECO:0007669"/>
    <property type="project" value="InterPro"/>
</dbReference>
<organism evidence="2 3">
    <name type="scientific">Companilactobacillus allii</name>
    <dbReference type="NCBI Taxonomy" id="1847728"/>
    <lineage>
        <taxon>Bacteria</taxon>
        <taxon>Bacillati</taxon>
        <taxon>Bacillota</taxon>
        <taxon>Bacilli</taxon>
        <taxon>Lactobacillales</taxon>
        <taxon>Lactobacillaceae</taxon>
        <taxon>Companilactobacillus</taxon>
    </lineage>
</organism>
<dbReference type="RefSeq" id="WP_076617043.1">
    <property type="nucleotide sequence ID" value="NZ_CP019323.1"/>
</dbReference>
<sequence length="245" mass="28131">MNDLVVLKNRQPVTTSLQVAINFDKDHKHVLEVIQDKIQSAENPADYLKMFERGTYRDSRGRGQKMYYLTRDGFAFIAMGFTGQKADKFKLQYISAFNEMEDSLKSQFNIPTTLPEALRLAANQAEQIESMKPKAIFADAVASSDTSISIADMAKILHQNGIDIGEKRFFKYLRDNRYLISGIHRSDKNRPQQRYIEQGIFEIKESSYQSPNGNVHTNITTKVTGKGQQYFVKKFLKHNNQLTFV</sequence>
<dbReference type="KEGG" id="lalw:BTM29_10105"/>
<gene>
    <name evidence="2" type="ORF">BTM29_10105</name>
</gene>
<proteinExistence type="predicted"/>
<protein>
    <submittedName>
        <fullName evidence="2">Phage regulatory protein/antirepressor Ant</fullName>
    </submittedName>
</protein>
<evidence type="ECO:0000259" key="1">
    <source>
        <dbReference type="Pfam" id="PF03374"/>
    </source>
</evidence>
<dbReference type="Proteomes" id="UP000187499">
    <property type="component" value="Chromosome"/>
</dbReference>
<evidence type="ECO:0000313" key="2">
    <source>
        <dbReference type="EMBL" id="APX72882.1"/>
    </source>
</evidence>
<dbReference type="NCBIfam" id="TIGR02681">
    <property type="entry name" value="phage_pRha"/>
    <property type="match status" value="1"/>
</dbReference>
<feature type="domain" description="Antirepressor protein C-terminal" evidence="1">
    <location>
        <begin position="126"/>
        <end position="237"/>
    </location>
</feature>
<reference evidence="3" key="1">
    <citation type="submission" date="2016-12" db="EMBL/GenBank/DDBJ databases">
        <authorList>
            <person name="Jung M.Y."/>
            <person name="Lee S.H."/>
        </authorList>
    </citation>
    <scope>NUCLEOTIDE SEQUENCE [LARGE SCALE GENOMIC DNA]</scope>
    <source>
        <strain evidence="3">WiKim39</strain>
    </source>
</reference>